<proteinExistence type="predicted"/>
<evidence type="ECO:0000256" key="1">
    <source>
        <dbReference type="SAM" id="Phobius"/>
    </source>
</evidence>
<organism evidence="2 3">
    <name type="scientific">Nocardia ignorata</name>
    <dbReference type="NCBI Taxonomy" id="145285"/>
    <lineage>
        <taxon>Bacteria</taxon>
        <taxon>Bacillati</taxon>
        <taxon>Actinomycetota</taxon>
        <taxon>Actinomycetes</taxon>
        <taxon>Mycobacteriales</taxon>
        <taxon>Nocardiaceae</taxon>
        <taxon>Nocardia</taxon>
    </lineage>
</organism>
<keyword evidence="1" id="KW-0812">Transmembrane</keyword>
<feature type="transmembrane region" description="Helical" evidence="1">
    <location>
        <begin position="26"/>
        <end position="50"/>
    </location>
</feature>
<keyword evidence="1" id="KW-0472">Membrane</keyword>
<dbReference type="Proteomes" id="UP000295087">
    <property type="component" value="Unassembled WGS sequence"/>
</dbReference>
<keyword evidence="3" id="KW-1185">Reference proteome</keyword>
<reference evidence="2 3" key="1">
    <citation type="submission" date="2019-03" db="EMBL/GenBank/DDBJ databases">
        <title>Genomic Encyclopedia of Type Strains, Phase IV (KMG-IV): sequencing the most valuable type-strain genomes for metagenomic binning, comparative biology and taxonomic classification.</title>
        <authorList>
            <person name="Goeker M."/>
        </authorList>
    </citation>
    <scope>NUCLEOTIDE SEQUENCE [LARGE SCALE GENOMIC DNA]</scope>
    <source>
        <strain evidence="2 3">DSM 44496</strain>
    </source>
</reference>
<evidence type="ECO:0000313" key="2">
    <source>
        <dbReference type="EMBL" id="TDP31207.1"/>
    </source>
</evidence>
<dbReference type="RefSeq" id="WP_067493977.1">
    <property type="nucleotide sequence ID" value="NZ_JBHXPO010000010.1"/>
</dbReference>
<gene>
    <name evidence="2" type="ORF">DFR75_109176</name>
</gene>
<dbReference type="EMBL" id="SNXK01000009">
    <property type="protein sequence ID" value="TDP31207.1"/>
    <property type="molecule type" value="Genomic_DNA"/>
</dbReference>
<keyword evidence="1" id="KW-1133">Transmembrane helix</keyword>
<accession>A0A4R6P160</accession>
<dbReference type="AlphaFoldDB" id="A0A4R6P160"/>
<name>A0A4R6P160_NOCIG</name>
<evidence type="ECO:0000313" key="3">
    <source>
        <dbReference type="Proteomes" id="UP000295087"/>
    </source>
</evidence>
<feature type="transmembrane region" description="Helical" evidence="1">
    <location>
        <begin position="62"/>
        <end position="83"/>
    </location>
</feature>
<protein>
    <submittedName>
        <fullName evidence="2">Uncharacterized protein</fullName>
    </submittedName>
</protein>
<comment type="caution">
    <text evidence="2">The sequence shown here is derived from an EMBL/GenBank/DDBJ whole genome shotgun (WGS) entry which is preliminary data.</text>
</comment>
<sequence>MSSIYFESNSNLSVTKRDRRVTDDSIAPLAIPSLVLGMFLVGLGLIALLRLGDWFANYGPELVISAYALYMAASGWLVVWSAATVRSQRGHGPAGSS</sequence>